<reference evidence="11" key="1">
    <citation type="journal article" date="2019" name="Int. J. Syst. Evol. Microbiol.">
        <title>The Global Catalogue of Microorganisms (GCM) 10K type strain sequencing project: providing services to taxonomists for standard genome sequencing and annotation.</title>
        <authorList>
            <consortium name="The Broad Institute Genomics Platform"/>
            <consortium name="The Broad Institute Genome Sequencing Center for Infectious Disease"/>
            <person name="Wu L."/>
            <person name="Ma J."/>
        </authorList>
    </citation>
    <scope>NUCLEOTIDE SEQUENCE [LARGE SCALE GENOMIC DNA]</scope>
    <source>
        <strain evidence="11">CCUG 58728</strain>
    </source>
</reference>
<keyword evidence="7 10" id="KW-0012">Acyltransferase</keyword>
<comment type="caution">
    <text evidence="10">The sequence shown here is derived from an EMBL/GenBank/DDBJ whole genome shotgun (WGS) entry which is preliminary data.</text>
</comment>
<dbReference type="InterPro" id="IPR050879">
    <property type="entry name" value="Acyltransferase_3"/>
</dbReference>
<feature type="transmembrane region" description="Helical" evidence="8">
    <location>
        <begin position="296"/>
        <end position="318"/>
    </location>
</feature>
<dbReference type="InterPro" id="IPR002656">
    <property type="entry name" value="Acyl_transf_3_dom"/>
</dbReference>
<evidence type="ECO:0000256" key="3">
    <source>
        <dbReference type="ARBA" id="ARBA00022679"/>
    </source>
</evidence>
<protein>
    <submittedName>
        <fullName evidence="10">Acyltransferase family protein</fullName>
        <ecNumber evidence="10">2.3.1.-</ecNumber>
    </submittedName>
</protein>
<feature type="transmembrane region" description="Helical" evidence="8">
    <location>
        <begin position="263"/>
        <end position="284"/>
    </location>
</feature>
<evidence type="ECO:0000256" key="6">
    <source>
        <dbReference type="ARBA" id="ARBA00023136"/>
    </source>
</evidence>
<dbReference type="SUPFAM" id="SSF52266">
    <property type="entry name" value="SGNH hydrolase"/>
    <property type="match status" value="1"/>
</dbReference>
<dbReference type="EMBL" id="JBHSAC010000048">
    <property type="protein sequence ID" value="MFC3932249.1"/>
    <property type="molecule type" value="Genomic_DNA"/>
</dbReference>
<feature type="transmembrane region" description="Helical" evidence="8">
    <location>
        <begin position="69"/>
        <end position="90"/>
    </location>
</feature>
<keyword evidence="2" id="KW-1003">Cell membrane</keyword>
<dbReference type="PANTHER" id="PTHR23028:SF53">
    <property type="entry name" value="ACYL_TRANSF_3 DOMAIN-CONTAINING PROTEIN"/>
    <property type="match status" value="1"/>
</dbReference>
<evidence type="ECO:0000313" key="10">
    <source>
        <dbReference type="EMBL" id="MFC3932249.1"/>
    </source>
</evidence>
<gene>
    <name evidence="10" type="ORF">ACFOSE_05615</name>
</gene>
<dbReference type="Gene3D" id="3.40.50.1110">
    <property type="entry name" value="SGNH hydrolase"/>
    <property type="match status" value="1"/>
</dbReference>
<dbReference type="PANTHER" id="PTHR23028">
    <property type="entry name" value="ACETYLTRANSFERASE"/>
    <property type="match status" value="1"/>
</dbReference>
<keyword evidence="4 8" id="KW-0812">Transmembrane</keyword>
<accession>A0ABV8D1P8</accession>
<evidence type="ECO:0000256" key="2">
    <source>
        <dbReference type="ARBA" id="ARBA00022475"/>
    </source>
</evidence>
<feature type="transmembrane region" description="Helical" evidence="8">
    <location>
        <begin position="324"/>
        <end position="346"/>
    </location>
</feature>
<dbReference type="Pfam" id="PF01757">
    <property type="entry name" value="Acyl_transf_3"/>
    <property type="match status" value="1"/>
</dbReference>
<feature type="transmembrane region" description="Helical" evidence="8">
    <location>
        <begin position="7"/>
        <end position="23"/>
    </location>
</feature>
<comment type="subcellular location">
    <subcellularLocation>
        <location evidence="1">Cell membrane</location>
        <topology evidence="1">Multi-pass membrane protein</topology>
    </subcellularLocation>
</comment>
<evidence type="ECO:0000256" key="4">
    <source>
        <dbReference type="ARBA" id="ARBA00022692"/>
    </source>
</evidence>
<evidence type="ECO:0000313" key="11">
    <source>
        <dbReference type="Proteomes" id="UP001595901"/>
    </source>
</evidence>
<evidence type="ECO:0000259" key="9">
    <source>
        <dbReference type="Pfam" id="PF01757"/>
    </source>
</evidence>
<sequence length="593" mass="66542">MRIKWFSFIRVTGLLLVLLYHFYQKSLPGGFIGVDVFFAFSGFLITALLIDEYRRTDQINLLGFLKRRFYRIVPPIVIMVLLTLPFALLIRNDFLANIGQQIAAAFGFMTNWYEIFIGSNYESQFNPHLFLHTWSLAVEVHFYIFWGLVLWFFSRKKLSLGRFRGAIFLASTALFFLGYLVMFISSLLVNNLSVVYFSTFSHSFPFYLGAMTATMAGVTETTKRFKKNVELWSVRRTLVQFIGSFAVLLLLGFVLTFDGRLTYLFGFALASLFACLMIYAARVLHDKLPDVQEPLIITFFSDISYGIYLFHWPFYIIFSQLMPNWVASLLTFFLSTIFAAISFYIIEPLIAGKKPKLLGIDIDVTPYKKWLAGGGVVLALASLIIAVTAPKLGEFESGVLVDSLNQADTNLTLTNQRTAGDANAMSNVLVIGDSVTLRSSDAFTDLMPDALVDATVSRNFGNAFDIFKTNIDSGTLPETVVIAVGVNSPDNYTNQIQQFLDALPDGRRLVLVTPYNAQDLSQMSEIHDYELKLAAENSYVTVADWYQVARDNSDIWNGTDGVHYSQSSSGADLYVQTIQSAVAEASRKPAKGQ</sequence>
<keyword evidence="11" id="KW-1185">Reference proteome</keyword>
<evidence type="ECO:0000256" key="5">
    <source>
        <dbReference type="ARBA" id="ARBA00022989"/>
    </source>
</evidence>
<feature type="transmembrane region" description="Helical" evidence="8">
    <location>
        <begin position="367"/>
        <end position="387"/>
    </location>
</feature>
<proteinExistence type="predicted"/>
<evidence type="ECO:0000256" key="8">
    <source>
        <dbReference type="SAM" id="Phobius"/>
    </source>
</evidence>
<feature type="transmembrane region" description="Helical" evidence="8">
    <location>
        <begin position="195"/>
        <end position="218"/>
    </location>
</feature>
<feature type="transmembrane region" description="Helical" evidence="8">
    <location>
        <begin position="129"/>
        <end position="153"/>
    </location>
</feature>
<feature type="transmembrane region" description="Helical" evidence="8">
    <location>
        <begin position="238"/>
        <end position="257"/>
    </location>
</feature>
<dbReference type="RefSeq" id="WP_380431511.1">
    <property type="nucleotide sequence ID" value="NZ_JBHSAC010000048.1"/>
</dbReference>
<feature type="domain" description="Acyltransferase 3" evidence="9">
    <location>
        <begin position="4"/>
        <end position="344"/>
    </location>
</feature>
<evidence type="ECO:0000256" key="7">
    <source>
        <dbReference type="ARBA" id="ARBA00023315"/>
    </source>
</evidence>
<feature type="transmembrane region" description="Helical" evidence="8">
    <location>
        <begin position="29"/>
        <end position="49"/>
    </location>
</feature>
<dbReference type="InterPro" id="IPR036514">
    <property type="entry name" value="SGNH_hydro_sf"/>
</dbReference>
<dbReference type="Proteomes" id="UP001595901">
    <property type="component" value="Unassembled WGS sequence"/>
</dbReference>
<name>A0ABV8D1P8_9STRE</name>
<dbReference type="EC" id="2.3.1.-" evidence="10"/>
<keyword evidence="5 8" id="KW-1133">Transmembrane helix</keyword>
<evidence type="ECO:0000256" key="1">
    <source>
        <dbReference type="ARBA" id="ARBA00004651"/>
    </source>
</evidence>
<feature type="transmembrane region" description="Helical" evidence="8">
    <location>
        <begin position="165"/>
        <end position="189"/>
    </location>
</feature>
<organism evidence="10 11">
    <name type="scientific">Streptococcus dentapri</name>
    <dbReference type="NCBI Taxonomy" id="573564"/>
    <lineage>
        <taxon>Bacteria</taxon>
        <taxon>Bacillati</taxon>
        <taxon>Bacillota</taxon>
        <taxon>Bacilli</taxon>
        <taxon>Lactobacillales</taxon>
        <taxon>Streptococcaceae</taxon>
        <taxon>Streptococcus</taxon>
    </lineage>
</organism>
<dbReference type="GO" id="GO:0016746">
    <property type="term" value="F:acyltransferase activity"/>
    <property type="evidence" value="ECO:0007669"/>
    <property type="project" value="UniProtKB-KW"/>
</dbReference>
<keyword evidence="3 10" id="KW-0808">Transferase</keyword>
<keyword evidence="6 8" id="KW-0472">Membrane</keyword>